<dbReference type="Pfam" id="PF00440">
    <property type="entry name" value="TetR_N"/>
    <property type="match status" value="1"/>
</dbReference>
<sequence length="232" mass="25870">MTTTVSSRRDRLRAATLTEIIETARRLLVAEGQSGVTLRAISREMGMTAPALYRYFDSLDRLLERLCVSLFDECIDHIRSCMAGVDGPAERLGVACREFRRWSLDHRAEFTLMFASPADAVAQHRPEGEVHAAGMRFCAVFLTLFNEIHPFAAPADDELPGELREQLEAFKATVDTPLSVGALQVYLSHWIRLYGMVALEVFGHLGFALSDAESMFETELASVKRSLRSSTP</sequence>
<name>A0A8J4E8A8_9ACTN</name>
<dbReference type="Gene3D" id="1.10.357.10">
    <property type="entry name" value="Tetracycline Repressor, domain 2"/>
    <property type="match status" value="1"/>
</dbReference>
<dbReference type="SUPFAM" id="SSF46689">
    <property type="entry name" value="Homeodomain-like"/>
    <property type="match status" value="1"/>
</dbReference>
<dbReference type="AlphaFoldDB" id="A0A8J4E8A8"/>
<evidence type="ECO:0000313" key="6">
    <source>
        <dbReference type="EMBL" id="GIJ65154.1"/>
    </source>
</evidence>
<dbReference type="InterPro" id="IPR025996">
    <property type="entry name" value="MT1864/Rv1816-like_C"/>
</dbReference>
<accession>A0A8J4E8A8</accession>
<dbReference type="Pfam" id="PF13305">
    <property type="entry name" value="TetR_C_33"/>
    <property type="match status" value="1"/>
</dbReference>
<gene>
    <name evidence="6" type="ORF">Voc01_000710</name>
</gene>
<comment type="caution">
    <text evidence="6">The sequence shown here is derived from an EMBL/GenBank/DDBJ whole genome shotgun (WGS) entry which is preliminary data.</text>
</comment>
<dbReference type="GO" id="GO:0000976">
    <property type="term" value="F:transcription cis-regulatory region binding"/>
    <property type="evidence" value="ECO:0007669"/>
    <property type="project" value="TreeGrafter"/>
</dbReference>
<feature type="DNA-binding region" description="H-T-H motif" evidence="4">
    <location>
        <begin position="37"/>
        <end position="56"/>
    </location>
</feature>
<keyword evidence="2 4" id="KW-0238">DNA-binding</keyword>
<dbReference type="SUPFAM" id="SSF48498">
    <property type="entry name" value="Tetracyclin repressor-like, C-terminal domain"/>
    <property type="match status" value="1"/>
</dbReference>
<dbReference type="InterPro" id="IPR001647">
    <property type="entry name" value="HTH_TetR"/>
</dbReference>
<evidence type="ECO:0000256" key="2">
    <source>
        <dbReference type="ARBA" id="ARBA00023125"/>
    </source>
</evidence>
<organism evidence="6 7">
    <name type="scientific">Virgisporangium ochraceum</name>
    <dbReference type="NCBI Taxonomy" id="65505"/>
    <lineage>
        <taxon>Bacteria</taxon>
        <taxon>Bacillati</taxon>
        <taxon>Actinomycetota</taxon>
        <taxon>Actinomycetes</taxon>
        <taxon>Micromonosporales</taxon>
        <taxon>Micromonosporaceae</taxon>
        <taxon>Virgisporangium</taxon>
    </lineage>
</organism>
<evidence type="ECO:0000256" key="4">
    <source>
        <dbReference type="PROSITE-ProRule" id="PRU00335"/>
    </source>
</evidence>
<keyword evidence="1" id="KW-0805">Transcription regulation</keyword>
<feature type="domain" description="HTH tetR-type" evidence="5">
    <location>
        <begin position="14"/>
        <end position="74"/>
    </location>
</feature>
<dbReference type="PROSITE" id="PS50977">
    <property type="entry name" value="HTH_TETR_2"/>
    <property type="match status" value="1"/>
</dbReference>
<dbReference type="PRINTS" id="PR00455">
    <property type="entry name" value="HTHTETR"/>
</dbReference>
<keyword evidence="7" id="KW-1185">Reference proteome</keyword>
<dbReference type="InterPro" id="IPR009057">
    <property type="entry name" value="Homeodomain-like_sf"/>
</dbReference>
<protein>
    <submittedName>
        <fullName evidence="6">TetR family transcriptional regulator</fullName>
    </submittedName>
</protein>
<evidence type="ECO:0000313" key="7">
    <source>
        <dbReference type="Proteomes" id="UP000635606"/>
    </source>
</evidence>
<dbReference type="InterPro" id="IPR036271">
    <property type="entry name" value="Tet_transcr_reg_TetR-rel_C_sf"/>
</dbReference>
<dbReference type="EMBL" id="BOPH01000001">
    <property type="protein sequence ID" value="GIJ65154.1"/>
    <property type="molecule type" value="Genomic_DNA"/>
</dbReference>
<evidence type="ECO:0000256" key="1">
    <source>
        <dbReference type="ARBA" id="ARBA00023015"/>
    </source>
</evidence>
<evidence type="ECO:0000256" key="3">
    <source>
        <dbReference type="ARBA" id="ARBA00023163"/>
    </source>
</evidence>
<dbReference type="Proteomes" id="UP000635606">
    <property type="component" value="Unassembled WGS sequence"/>
</dbReference>
<dbReference type="RefSeq" id="WP_203925163.1">
    <property type="nucleotide sequence ID" value="NZ_BOPH01000001.1"/>
</dbReference>
<dbReference type="GO" id="GO:0003700">
    <property type="term" value="F:DNA-binding transcription factor activity"/>
    <property type="evidence" value="ECO:0007669"/>
    <property type="project" value="TreeGrafter"/>
</dbReference>
<dbReference type="PANTHER" id="PTHR30055">
    <property type="entry name" value="HTH-TYPE TRANSCRIPTIONAL REGULATOR RUTR"/>
    <property type="match status" value="1"/>
</dbReference>
<keyword evidence="3" id="KW-0804">Transcription</keyword>
<dbReference type="InterPro" id="IPR050109">
    <property type="entry name" value="HTH-type_TetR-like_transc_reg"/>
</dbReference>
<dbReference type="PANTHER" id="PTHR30055:SF243">
    <property type="entry name" value="HTH-TYPE TRANSCRIPTIONAL REGULATOR RV1816"/>
    <property type="match status" value="1"/>
</dbReference>
<proteinExistence type="predicted"/>
<reference evidence="6" key="1">
    <citation type="submission" date="2021-01" db="EMBL/GenBank/DDBJ databases">
        <title>Whole genome shotgun sequence of Virgisporangium ochraceum NBRC 16418.</title>
        <authorList>
            <person name="Komaki H."/>
            <person name="Tamura T."/>
        </authorList>
    </citation>
    <scope>NUCLEOTIDE SEQUENCE</scope>
    <source>
        <strain evidence="6">NBRC 16418</strain>
    </source>
</reference>
<evidence type="ECO:0000259" key="5">
    <source>
        <dbReference type="PROSITE" id="PS50977"/>
    </source>
</evidence>